<accession>A0A1H5HNW7</accession>
<feature type="region of interest" description="Disordered" evidence="1">
    <location>
        <begin position="199"/>
        <end position="221"/>
    </location>
</feature>
<keyword evidence="2" id="KW-1133">Transmembrane helix</keyword>
<dbReference type="EMBL" id="FNTL01000004">
    <property type="protein sequence ID" value="SEE29692.1"/>
    <property type="molecule type" value="Genomic_DNA"/>
</dbReference>
<sequence>MTTGVGLTVGDSVSTAVVTASGTDVRTIEHPSVLFTAPDGTVQLGDPGTESTGAVRDFLERVGEPAGIEYAGSLTRAEDLVATAMFCLFREAADGLTGTVKVIATHPSDWAPEIVTKLRESLDYMGLNEATLVAESVALTASAESPAHGAALLAAGLALTDEDTSADTESIPIVEAPLHTAYSAVTAIPAAAATADAYPSDATEASTPASAPTPPAKRTDRRPLIIAGGVAAALVLAGGTLAFALTGNGSTAVPSIQDAQTAPLTTSSARPTSSAAAVFPTASTQEVAVTTEVQAPIPVAPPPAPVETTSVFVPPPPPTSSSPVITLPSITTVPQTTTTTTATTTTSSTTAATTTTTPPETTTTTKPAAAVATTTTTTTAPPALKSPGQ</sequence>
<dbReference type="Proteomes" id="UP000183407">
    <property type="component" value="Unassembled WGS sequence"/>
</dbReference>
<proteinExistence type="predicted"/>
<evidence type="ECO:0000313" key="4">
    <source>
        <dbReference type="Proteomes" id="UP000183407"/>
    </source>
</evidence>
<keyword evidence="2" id="KW-0472">Membrane</keyword>
<feature type="region of interest" description="Disordered" evidence="1">
    <location>
        <begin position="315"/>
        <end position="389"/>
    </location>
</feature>
<dbReference type="RefSeq" id="WP_073363873.1">
    <property type="nucleotide sequence ID" value="NZ_FNTL01000004.1"/>
</dbReference>
<evidence type="ECO:0000256" key="1">
    <source>
        <dbReference type="SAM" id="MobiDB-lite"/>
    </source>
</evidence>
<dbReference type="AlphaFoldDB" id="A0A1H5HNW7"/>
<dbReference type="OrthoDB" id="4485998at2"/>
<reference evidence="4" key="1">
    <citation type="submission" date="2016-10" db="EMBL/GenBank/DDBJ databases">
        <authorList>
            <person name="Varghese N."/>
        </authorList>
    </citation>
    <scope>NUCLEOTIDE SEQUENCE [LARGE SCALE GENOMIC DNA]</scope>
    <source>
        <strain evidence="4">DSM 44719</strain>
    </source>
</reference>
<evidence type="ECO:0000256" key="2">
    <source>
        <dbReference type="SAM" id="Phobius"/>
    </source>
</evidence>
<feature type="compositionally biased region" description="Low complexity" evidence="1">
    <location>
        <begin position="321"/>
        <end position="383"/>
    </location>
</feature>
<name>A0A1H5HNW7_RHOJO</name>
<gene>
    <name evidence="3" type="ORF">SAMN04490220_7287</name>
</gene>
<feature type="compositionally biased region" description="Low complexity" evidence="1">
    <location>
        <begin position="199"/>
        <end position="210"/>
    </location>
</feature>
<protein>
    <submittedName>
        <fullName evidence="3">Uncharacterized protein</fullName>
    </submittedName>
</protein>
<organism evidence="3 4">
    <name type="scientific">Rhodococcus jostii</name>
    <dbReference type="NCBI Taxonomy" id="132919"/>
    <lineage>
        <taxon>Bacteria</taxon>
        <taxon>Bacillati</taxon>
        <taxon>Actinomycetota</taxon>
        <taxon>Actinomycetes</taxon>
        <taxon>Mycobacteriales</taxon>
        <taxon>Nocardiaceae</taxon>
        <taxon>Rhodococcus</taxon>
    </lineage>
</organism>
<feature type="transmembrane region" description="Helical" evidence="2">
    <location>
        <begin position="224"/>
        <end position="245"/>
    </location>
</feature>
<evidence type="ECO:0000313" key="3">
    <source>
        <dbReference type="EMBL" id="SEE29692.1"/>
    </source>
</evidence>
<keyword evidence="2" id="KW-0812">Transmembrane</keyword>